<dbReference type="SUPFAM" id="SSF52833">
    <property type="entry name" value="Thioredoxin-like"/>
    <property type="match status" value="1"/>
</dbReference>
<feature type="active site" description="Nucleophile" evidence="8">
    <location>
        <position position="31"/>
    </location>
</feature>
<evidence type="ECO:0000256" key="5">
    <source>
        <dbReference type="ARBA" id="ARBA00023284"/>
    </source>
</evidence>
<dbReference type="FunFam" id="3.40.30.10:FF:000001">
    <property type="entry name" value="Thioredoxin"/>
    <property type="match status" value="1"/>
</dbReference>
<keyword evidence="12" id="KW-1185">Reference proteome</keyword>
<dbReference type="AlphaFoldDB" id="A0A6G8Q6Q1"/>
<dbReference type="PIRSF" id="PIRSF000077">
    <property type="entry name" value="Thioredoxin"/>
    <property type="match status" value="1"/>
</dbReference>
<evidence type="ECO:0000256" key="8">
    <source>
        <dbReference type="PIRSR" id="PIRSR000077-1"/>
    </source>
</evidence>
<dbReference type="GO" id="GO:0005829">
    <property type="term" value="C:cytosol"/>
    <property type="evidence" value="ECO:0007669"/>
    <property type="project" value="TreeGrafter"/>
</dbReference>
<keyword evidence="3" id="KW-0249">Electron transport</keyword>
<dbReference type="InterPro" id="IPR013766">
    <property type="entry name" value="Thioredoxin_domain"/>
</dbReference>
<organism evidence="11 12">
    <name type="scientific">Rubrobacter tropicus</name>
    <dbReference type="NCBI Taxonomy" id="2653851"/>
    <lineage>
        <taxon>Bacteria</taxon>
        <taxon>Bacillati</taxon>
        <taxon>Actinomycetota</taxon>
        <taxon>Rubrobacteria</taxon>
        <taxon>Rubrobacterales</taxon>
        <taxon>Rubrobacteraceae</taxon>
        <taxon>Rubrobacter</taxon>
    </lineage>
</organism>
<gene>
    <name evidence="11" type="primary">trxA</name>
    <name evidence="11" type="ORF">GBA63_05330</name>
</gene>
<dbReference type="RefSeq" id="WP_166174162.1">
    <property type="nucleotide sequence ID" value="NZ_CP045119.1"/>
</dbReference>
<dbReference type="EMBL" id="CP045119">
    <property type="protein sequence ID" value="QIN82132.1"/>
    <property type="molecule type" value="Genomic_DNA"/>
</dbReference>
<evidence type="ECO:0000256" key="9">
    <source>
        <dbReference type="PIRSR" id="PIRSR000077-4"/>
    </source>
</evidence>
<feature type="active site" description="Nucleophile" evidence="8">
    <location>
        <position position="34"/>
    </location>
</feature>
<feature type="disulfide bond" description="Redox-active" evidence="9">
    <location>
        <begin position="31"/>
        <end position="34"/>
    </location>
</feature>
<dbReference type="Gene3D" id="3.40.30.10">
    <property type="entry name" value="Glutaredoxin"/>
    <property type="match status" value="1"/>
</dbReference>
<dbReference type="Pfam" id="PF00085">
    <property type="entry name" value="Thioredoxin"/>
    <property type="match status" value="1"/>
</dbReference>
<proteinExistence type="inferred from homology"/>
<evidence type="ECO:0000259" key="10">
    <source>
        <dbReference type="PROSITE" id="PS51352"/>
    </source>
</evidence>
<evidence type="ECO:0000256" key="4">
    <source>
        <dbReference type="ARBA" id="ARBA00023157"/>
    </source>
</evidence>
<dbReference type="InterPro" id="IPR017937">
    <property type="entry name" value="Thioredoxin_CS"/>
</dbReference>
<reference evidence="11 12" key="1">
    <citation type="submission" date="2019-10" db="EMBL/GenBank/DDBJ databases">
        <title>Rubrobacter sp nov SCSIO 52090 isolated from a deep-sea sediment in the South China Sea.</title>
        <authorList>
            <person name="Chen R.W."/>
        </authorList>
    </citation>
    <scope>NUCLEOTIDE SEQUENCE [LARGE SCALE GENOMIC DNA]</scope>
    <source>
        <strain evidence="11 12">SCSIO 52909</strain>
    </source>
</reference>
<evidence type="ECO:0000313" key="11">
    <source>
        <dbReference type="EMBL" id="QIN82132.1"/>
    </source>
</evidence>
<evidence type="ECO:0000256" key="6">
    <source>
        <dbReference type="NCBIfam" id="TIGR01068"/>
    </source>
</evidence>
<feature type="site" description="Deprotonates C-terminal active site Cys" evidence="8">
    <location>
        <position position="25"/>
    </location>
</feature>
<dbReference type="NCBIfam" id="TIGR01068">
    <property type="entry name" value="thioredoxin"/>
    <property type="match status" value="1"/>
</dbReference>
<evidence type="ECO:0000256" key="1">
    <source>
        <dbReference type="ARBA" id="ARBA00008987"/>
    </source>
</evidence>
<dbReference type="PROSITE" id="PS51352">
    <property type="entry name" value="THIOREDOXIN_2"/>
    <property type="match status" value="1"/>
</dbReference>
<dbReference type="GO" id="GO:0015035">
    <property type="term" value="F:protein-disulfide reductase activity"/>
    <property type="evidence" value="ECO:0007669"/>
    <property type="project" value="UniProtKB-UniRule"/>
</dbReference>
<dbReference type="PANTHER" id="PTHR45663:SF11">
    <property type="entry name" value="GEO12009P1"/>
    <property type="match status" value="1"/>
</dbReference>
<keyword evidence="2" id="KW-0813">Transport</keyword>
<feature type="site" description="Contributes to redox potential value" evidence="8">
    <location>
        <position position="33"/>
    </location>
</feature>
<sequence>MAVSEVTDASFESDVLRSERPVIVDFWAPWCGPCKRISPILEEMSEERDDVQFVKLNVDDNPQTAMSYSISSIPTIARFEGGEVKEQAVGALPKPQLSARLGL</sequence>
<keyword evidence="4 9" id="KW-1015">Disulfide bond</keyword>
<name>A0A6G8Q6Q1_9ACTN</name>
<evidence type="ECO:0000256" key="7">
    <source>
        <dbReference type="PIRNR" id="PIRNR000077"/>
    </source>
</evidence>
<comment type="similarity">
    <text evidence="1 7">Belongs to the thioredoxin family.</text>
</comment>
<evidence type="ECO:0000256" key="2">
    <source>
        <dbReference type="ARBA" id="ARBA00022448"/>
    </source>
</evidence>
<evidence type="ECO:0000256" key="3">
    <source>
        <dbReference type="ARBA" id="ARBA00022982"/>
    </source>
</evidence>
<keyword evidence="5 9" id="KW-0676">Redox-active center</keyword>
<dbReference type="PRINTS" id="PR00421">
    <property type="entry name" value="THIOREDOXIN"/>
</dbReference>
<feature type="site" description="Contributes to redox potential value" evidence="8">
    <location>
        <position position="32"/>
    </location>
</feature>
<dbReference type="InterPro" id="IPR036249">
    <property type="entry name" value="Thioredoxin-like_sf"/>
</dbReference>
<dbReference type="PROSITE" id="PS00194">
    <property type="entry name" value="THIOREDOXIN_1"/>
    <property type="match status" value="1"/>
</dbReference>
<dbReference type="KEGG" id="rub:GBA63_05330"/>
<protein>
    <recommendedName>
        <fullName evidence="6 7">Thioredoxin</fullName>
    </recommendedName>
</protein>
<evidence type="ECO:0000313" key="12">
    <source>
        <dbReference type="Proteomes" id="UP000501452"/>
    </source>
</evidence>
<dbReference type="Proteomes" id="UP000501452">
    <property type="component" value="Chromosome"/>
</dbReference>
<feature type="domain" description="Thioredoxin" evidence="10">
    <location>
        <begin position="1"/>
        <end position="103"/>
    </location>
</feature>
<dbReference type="PANTHER" id="PTHR45663">
    <property type="entry name" value="GEO12009P1"/>
    <property type="match status" value="1"/>
</dbReference>
<accession>A0A6G8Q6Q1</accession>
<dbReference type="GO" id="GO:0045454">
    <property type="term" value="P:cell redox homeostasis"/>
    <property type="evidence" value="ECO:0007669"/>
    <property type="project" value="TreeGrafter"/>
</dbReference>
<dbReference type="InterPro" id="IPR005746">
    <property type="entry name" value="Thioredoxin"/>
</dbReference>
<dbReference type="CDD" id="cd02947">
    <property type="entry name" value="TRX_family"/>
    <property type="match status" value="1"/>
</dbReference>